<sequence length="8" mass="864">MAGWVAET</sequence>
<reference evidence="1" key="1">
    <citation type="submission" date="2014-09" db="EMBL/GenBank/DDBJ databases">
        <authorList>
            <person name="Magalhaes I.L.F."/>
            <person name="Oliveira U."/>
            <person name="Santos F.R."/>
            <person name="Vidigal T.H.D.A."/>
            <person name="Brescovit A.D."/>
            <person name="Santos A.J."/>
        </authorList>
    </citation>
    <scope>NUCLEOTIDE SEQUENCE</scope>
    <source>
        <tissue evidence="1">Shoot tissue taken approximately 20 cm above the soil surface</tissue>
    </source>
</reference>
<proteinExistence type="predicted"/>
<reference evidence="1" key="2">
    <citation type="journal article" date="2015" name="Data Brief">
        <title>Shoot transcriptome of the giant reed, Arundo donax.</title>
        <authorList>
            <person name="Barrero R.A."/>
            <person name="Guerrero F.D."/>
            <person name="Moolhuijzen P."/>
            <person name="Goolsby J.A."/>
            <person name="Tidwell J."/>
            <person name="Bellgard S.E."/>
            <person name="Bellgard M.I."/>
        </authorList>
    </citation>
    <scope>NUCLEOTIDE SEQUENCE</scope>
    <source>
        <tissue evidence="1">Shoot tissue taken approximately 20 cm above the soil surface</tissue>
    </source>
</reference>
<accession>A0A0A9B140</accession>
<evidence type="ECO:0000313" key="1">
    <source>
        <dbReference type="EMBL" id="JAD53037.1"/>
    </source>
</evidence>
<organism evidence="1">
    <name type="scientific">Arundo donax</name>
    <name type="common">Giant reed</name>
    <name type="synonym">Donax arundinaceus</name>
    <dbReference type="NCBI Taxonomy" id="35708"/>
    <lineage>
        <taxon>Eukaryota</taxon>
        <taxon>Viridiplantae</taxon>
        <taxon>Streptophyta</taxon>
        <taxon>Embryophyta</taxon>
        <taxon>Tracheophyta</taxon>
        <taxon>Spermatophyta</taxon>
        <taxon>Magnoliopsida</taxon>
        <taxon>Liliopsida</taxon>
        <taxon>Poales</taxon>
        <taxon>Poaceae</taxon>
        <taxon>PACMAD clade</taxon>
        <taxon>Arundinoideae</taxon>
        <taxon>Arundineae</taxon>
        <taxon>Arundo</taxon>
    </lineage>
</organism>
<name>A0A0A9B140_ARUDO</name>
<dbReference type="EMBL" id="GBRH01244858">
    <property type="protein sequence ID" value="JAD53037.1"/>
    <property type="molecule type" value="Transcribed_RNA"/>
</dbReference>
<protein>
    <submittedName>
        <fullName evidence="1">Uncharacterized protein</fullName>
    </submittedName>
</protein>